<keyword evidence="2 8" id="KW-0853">WD repeat</keyword>
<comment type="function">
    <text evidence="6">Required for the Mettl1-dependent formation of N(7)-methylguanine at position 46 (m7G46) in tRNA. In the Mettl1-wuho methyltransferase complex, it is required to stabilize and induce conformational changes of the catalytic subunit. Required for binding of nanos mRNA and repression of translation by the mei-P26-bgcn-bam-sxl complex. May cooperate with mei-P26 and nanos to derepress the BMP signaling pathway. May cooperate with mei-P26 to suppress expression of a subset of microRNAs. May cooperate with mei-P26 to regulate bam expression levels in germline cells during gametogenesis. Required to promote mitosis to meiosis transition during gametogenesis. May regulate germline cell division in part by regulating ribosome biogenesis.</text>
</comment>
<evidence type="ECO:0000256" key="9">
    <source>
        <dbReference type="SAM" id="MobiDB-lite"/>
    </source>
</evidence>
<comment type="similarity">
    <text evidence="8">Belongs to the WD repeat TRM82 family.</text>
</comment>
<keyword evidence="4 8" id="KW-0677">Repeat</keyword>
<comment type="pathway">
    <text evidence="8">tRNA modification; N(7)-methylguanine-tRNA biosynthesis.</text>
</comment>
<dbReference type="AlphaFoldDB" id="A0A8D8F079"/>
<evidence type="ECO:0000256" key="7">
    <source>
        <dbReference type="ARBA" id="ARBA00093542"/>
    </source>
</evidence>
<name>A0A8D8F079_CULPI</name>
<dbReference type="InterPro" id="IPR001680">
    <property type="entry name" value="WD40_rpt"/>
</dbReference>
<dbReference type="SUPFAM" id="SSF50978">
    <property type="entry name" value="WD40 repeat-like"/>
    <property type="match status" value="1"/>
</dbReference>
<dbReference type="HAMAP" id="MF_03056">
    <property type="entry name" value="TRM82"/>
    <property type="match status" value="1"/>
</dbReference>
<dbReference type="GO" id="GO:0043527">
    <property type="term" value="C:tRNA methyltransferase complex"/>
    <property type="evidence" value="ECO:0007669"/>
    <property type="project" value="TreeGrafter"/>
</dbReference>
<dbReference type="InterPro" id="IPR058543">
    <property type="entry name" value="Beta-prop_RSE1/DDB1/CPSF1_2nd"/>
</dbReference>
<comment type="subcellular location">
    <subcellularLocation>
        <location evidence="1 8">Nucleus</location>
    </subcellularLocation>
</comment>
<accession>A0A8D8F079</accession>
<dbReference type="GO" id="GO:0005829">
    <property type="term" value="C:cytosol"/>
    <property type="evidence" value="ECO:0007669"/>
    <property type="project" value="TreeGrafter"/>
</dbReference>
<dbReference type="PANTHER" id="PTHR16288">
    <property type="entry name" value="WD40 REPEAT PROTEIN 4"/>
    <property type="match status" value="1"/>
</dbReference>
<feature type="domain" description="RSE1/DDB1/CPSF1 second beta-propeller" evidence="10">
    <location>
        <begin position="92"/>
        <end position="323"/>
    </location>
</feature>
<dbReference type="PANTHER" id="PTHR16288:SF0">
    <property type="entry name" value="TRNA (GUANINE-N(7)-)-METHYLTRANSFERASE NON-CATALYTIC SUBUNIT WDR4"/>
    <property type="match status" value="1"/>
</dbReference>
<evidence type="ECO:0000256" key="3">
    <source>
        <dbReference type="ARBA" id="ARBA00022694"/>
    </source>
</evidence>
<evidence type="ECO:0000256" key="8">
    <source>
        <dbReference type="HAMAP-Rule" id="MF_03056"/>
    </source>
</evidence>
<comment type="subunit">
    <text evidence="7">Forms a heterodimer with the catalytic subunit Mettl1. Interacts with mei-P26 and weakly interacts with bgcn; required for the function or formation of the mei-P26-bgcn-bam-sxl complex. Interacts with nanos; may be involved in mei-P26-dependent derepression of the BMP signaling pathway. Interacts with Myc; the interaction may be mediated by mei-P26 and may be involved in the regulation of ribosome biogenesis.</text>
</comment>
<dbReference type="GO" id="GO:0005634">
    <property type="term" value="C:nucleus"/>
    <property type="evidence" value="ECO:0007669"/>
    <property type="project" value="UniProtKB-SubCell"/>
</dbReference>
<feature type="compositionally biased region" description="Basic and acidic residues" evidence="9">
    <location>
        <begin position="60"/>
        <end position="70"/>
    </location>
</feature>
<feature type="compositionally biased region" description="Acidic residues" evidence="9">
    <location>
        <begin position="71"/>
        <end position="81"/>
    </location>
</feature>
<dbReference type="GO" id="GO:0106004">
    <property type="term" value="P:tRNA (guanine-N7)-methylation"/>
    <property type="evidence" value="ECO:0007669"/>
    <property type="project" value="UniProtKB-UniRule"/>
</dbReference>
<keyword evidence="11" id="KW-0808">Transferase</keyword>
<evidence type="ECO:0000256" key="5">
    <source>
        <dbReference type="ARBA" id="ARBA00023242"/>
    </source>
</evidence>
<dbReference type="SMART" id="SM00320">
    <property type="entry name" value="WD40"/>
    <property type="match status" value="3"/>
</dbReference>
<evidence type="ECO:0000259" key="10">
    <source>
        <dbReference type="Pfam" id="PF23726"/>
    </source>
</evidence>
<sequence>MFLFSQQSKVQDPSRGSMSSFIKRFRNATLVAFNRTVYFLQDDDSAWSYEMDADKESVPFEKGRPRKYFDADSDSDEEQQNGDEPGTGKNNGGGDTVKKDQDDQTNAIVALDVNEDRSQVAVATGDKSLYLFEVDQDGRTLKVLSRRLLSRASSCVKFAAGGRFAIVCDKGGDCYRYDCEEYRKPGRWLLGHMSQVLDVLIDAEEKLIITSDRDEKIRVTCHPDCHNIETFCLGHTEFVSHLEFLGPESLLSLSGDKTLRWWNYKSGKELARQELELPGNKLALQKLAADGTGLLAVLCYKPTAVNVFKLSGTTGCEFVQALNLKSGQVFSTIAFDESGNLLGLVIEESTGAPSLAKYEFDRENSKLAKEAAIVKSFDDSKLPYVDSVSFLFKKKFDNIKDYQERKRKRIEENNKQLG</sequence>
<organism evidence="11">
    <name type="scientific">Culex pipiens</name>
    <name type="common">House mosquito</name>
    <dbReference type="NCBI Taxonomy" id="7175"/>
    <lineage>
        <taxon>Eukaryota</taxon>
        <taxon>Metazoa</taxon>
        <taxon>Ecdysozoa</taxon>
        <taxon>Arthropoda</taxon>
        <taxon>Hexapoda</taxon>
        <taxon>Insecta</taxon>
        <taxon>Pterygota</taxon>
        <taxon>Neoptera</taxon>
        <taxon>Endopterygota</taxon>
        <taxon>Diptera</taxon>
        <taxon>Nematocera</taxon>
        <taxon>Culicoidea</taxon>
        <taxon>Culicidae</taxon>
        <taxon>Culicinae</taxon>
        <taxon>Culicini</taxon>
        <taxon>Culex</taxon>
        <taxon>Culex</taxon>
    </lineage>
</organism>
<evidence type="ECO:0000256" key="6">
    <source>
        <dbReference type="ARBA" id="ARBA00093337"/>
    </source>
</evidence>
<evidence type="ECO:0000256" key="2">
    <source>
        <dbReference type="ARBA" id="ARBA00022574"/>
    </source>
</evidence>
<dbReference type="UniPathway" id="UPA00989"/>
<comment type="function">
    <text evidence="8">Required for the formation of N(7)-methylguanine at position 46 (m7G46) in tRNA. In the complex, it is required to stabilize and induce conformational changes of the catalytic subunit.</text>
</comment>
<feature type="region of interest" description="Disordered" evidence="9">
    <location>
        <begin position="60"/>
        <end position="103"/>
    </location>
</feature>
<proteinExistence type="inferred from homology"/>
<evidence type="ECO:0000256" key="4">
    <source>
        <dbReference type="ARBA" id="ARBA00022737"/>
    </source>
</evidence>
<dbReference type="InterPro" id="IPR028884">
    <property type="entry name" value="Trm82"/>
</dbReference>
<keyword evidence="5 8" id="KW-0539">Nucleus</keyword>
<dbReference type="EMBL" id="HBUE01021329">
    <property type="protein sequence ID" value="CAG6452775.1"/>
    <property type="molecule type" value="Transcribed_RNA"/>
</dbReference>
<keyword evidence="11" id="KW-0489">Methyltransferase</keyword>
<keyword evidence="3 8" id="KW-0819">tRNA processing</keyword>
<dbReference type="InterPro" id="IPR015943">
    <property type="entry name" value="WD40/YVTN_repeat-like_dom_sf"/>
</dbReference>
<evidence type="ECO:0000256" key="1">
    <source>
        <dbReference type="ARBA" id="ARBA00004123"/>
    </source>
</evidence>
<dbReference type="Gene3D" id="2.130.10.10">
    <property type="entry name" value="YVTN repeat-like/Quinoprotein amine dehydrogenase"/>
    <property type="match status" value="1"/>
</dbReference>
<dbReference type="Pfam" id="PF23726">
    <property type="entry name" value="Beta-prop_RSE1_2nd"/>
    <property type="match status" value="1"/>
</dbReference>
<protein>
    <submittedName>
        <fullName evidence="11">tRNA (Guanine-N(7)-)-methyltransferase non-catalytic subunit wuho</fullName>
    </submittedName>
</protein>
<dbReference type="InterPro" id="IPR036322">
    <property type="entry name" value="WD40_repeat_dom_sf"/>
</dbReference>
<reference evidence="11" key="1">
    <citation type="submission" date="2021-05" db="EMBL/GenBank/DDBJ databases">
        <authorList>
            <person name="Alioto T."/>
            <person name="Alioto T."/>
            <person name="Gomez Garrido J."/>
        </authorList>
    </citation>
    <scope>NUCLEOTIDE SEQUENCE</scope>
</reference>
<dbReference type="GO" id="GO:0008168">
    <property type="term" value="F:methyltransferase activity"/>
    <property type="evidence" value="ECO:0007669"/>
    <property type="project" value="UniProtKB-KW"/>
</dbReference>
<evidence type="ECO:0000313" key="11">
    <source>
        <dbReference type="EMBL" id="CAG6452775.1"/>
    </source>
</evidence>